<keyword evidence="1" id="KW-0472">Membrane</keyword>
<dbReference type="PANTHER" id="PTHR36443:SF1">
    <property type="entry name" value="BSR5223 PROTEIN"/>
    <property type="match status" value="1"/>
</dbReference>
<sequence length="73" mass="8248">MNLQQMGKIIITIGLLFMIVGGFIWLIGRTGIRRLPGDIVIRRGNFTLYFPIVTCLVVSAVLSLLFYIMGKFK</sequence>
<evidence type="ECO:0000256" key="1">
    <source>
        <dbReference type="SAM" id="Phobius"/>
    </source>
</evidence>
<accession>F4A1F3</accession>
<feature type="transmembrane region" description="Helical" evidence="1">
    <location>
        <begin position="48"/>
        <end position="68"/>
    </location>
</feature>
<evidence type="ECO:0008006" key="4">
    <source>
        <dbReference type="Google" id="ProtNLM"/>
    </source>
</evidence>
<dbReference type="eggNOG" id="ENOG5032YVX">
    <property type="taxonomic scope" value="Bacteria"/>
</dbReference>
<dbReference type="Proteomes" id="UP000008457">
    <property type="component" value="Chromosome"/>
</dbReference>
<dbReference type="EMBL" id="CP002360">
    <property type="protein sequence ID" value="AEE97072.1"/>
    <property type="molecule type" value="Genomic_DNA"/>
</dbReference>
<dbReference type="RefSeq" id="WP_013781500.1">
    <property type="nucleotide sequence ID" value="NC_015520.1"/>
</dbReference>
<dbReference type="PANTHER" id="PTHR36443">
    <property type="entry name" value="BSR5223 PROTEIN"/>
    <property type="match status" value="1"/>
</dbReference>
<dbReference type="STRING" id="697281.Mahau_1896"/>
<dbReference type="Pfam" id="PF11146">
    <property type="entry name" value="DUF2905"/>
    <property type="match status" value="1"/>
</dbReference>
<dbReference type="KEGG" id="mas:Mahau_1896"/>
<evidence type="ECO:0000313" key="3">
    <source>
        <dbReference type="Proteomes" id="UP000008457"/>
    </source>
</evidence>
<feature type="transmembrane region" description="Helical" evidence="1">
    <location>
        <begin position="9"/>
        <end position="28"/>
    </location>
</feature>
<reference evidence="2 3" key="2">
    <citation type="journal article" date="2011" name="Stand. Genomic Sci.">
        <title>Complete genome sequence of Mahella australiensis type strain (50-1 BON).</title>
        <authorList>
            <person name="Sikorski J."/>
            <person name="Teshima H."/>
            <person name="Nolan M."/>
            <person name="Lucas S."/>
            <person name="Hammon N."/>
            <person name="Deshpande S."/>
            <person name="Cheng J.F."/>
            <person name="Pitluck S."/>
            <person name="Liolios K."/>
            <person name="Pagani I."/>
            <person name="Ivanova N."/>
            <person name="Huntemann M."/>
            <person name="Mavromatis K."/>
            <person name="Ovchinikova G."/>
            <person name="Pati A."/>
            <person name="Tapia R."/>
            <person name="Han C."/>
            <person name="Goodwin L."/>
            <person name="Chen A."/>
            <person name="Palaniappan K."/>
            <person name="Land M."/>
            <person name="Hauser L."/>
            <person name="Ngatchou-Djao O.D."/>
            <person name="Rohde M."/>
            <person name="Pukall R."/>
            <person name="Spring S."/>
            <person name="Abt B."/>
            <person name="Goker M."/>
            <person name="Detter J.C."/>
            <person name="Woyke T."/>
            <person name="Bristow J."/>
            <person name="Markowitz V."/>
            <person name="Hugenholtz P."/>
            <person name="Eisen J.A."/>
            <person name="Kyrpides N.C."/>
            <person name="Klenk H.P."/>
            <person name="Lapidus A."/>
        </authorList>
    </citation>
    <scope>NUCLEOTIDE SEQUENCE [LARGE SCALE GENOMIC DNA]</scope>
    <source>
        <strain evidence="3">DSM 15567 / CIP 107919 / 50-1 BON</strain>
    </source>
</reference>
<dbReference type="AlphaFoldDB" id="F4A1F3"/>
<dbReference type="InterPro" id="IPR021320">
    <property type="entry name" value="DUF2905"/>
</dbReference>
<name>F4A1F3_MAHA5</name>
<proteinExistence type="predicted"/>
<reference evidence="3" key="1">
    <citation type="submission" date="2010-11" db="EMBL/GenBank/DDBJ databases">
        <title>The complete genome of Mahella australiensis DSM 15567.</title>
        <authorList>
            <consortium name="US DOE Joint Genome Institute (JGI-PGF)"/>
            <person name="Lucas S."/>
            <person name="Copeland A."/>
            <person name="Lapidus A."/>
            <person name="Bruce D."/>
            <person name="Goodwin L."/>
            <person name="Pitluck S."/>
            <person name="Kyrpides N."/>
            <person name="Mavromatis K."/>
            <person name="Pagani I."/>
            <person name="Ivanova N."/>
            <person name="Teshima H."/>
            <person name="Brettin T."/>
            <person name="Detter J.C."/>
            <person name="Han C."/>
            <person name="Tapia R."/>
            <person name="Land M."/>
            <person name="Hauser L."/>
            <person name="Markowitz V."/>
            <person name="Cheng J.-F."/>
            <person name="Hugenholtz P."/>
            <person name="Woyke T."/>
            <person name="Wu D."/>
            <person name="Spring S."/>
            <person name="Pukall R."/>
            <person name="Steenblock K."/>
            <person name="Schneider S."/>
            <person name="Klenk H.-P."/>
            <person name="Eisen J.A."/>
        </authorList>
    </citation>
    <scope>NUCLEOTIDE SEQUENCE [LARGE SCALE GENOMIC DNA]</scope>
    <source>
        <strain evidence="3">DSM 15567 / CIP 107919 / 50-1 BON</strain>
    </source>
</reference>
<evidence type="ECO:0000313" key="2">
    <source>
        <dbReference type="EMBL" id="AEE97072.1"/>
    </source>
</evidence>
<gene>
    <name evidence="2" type="ordered locus">Mahau_1896</name>
</gene>
<keyword evidence="1" id="KW-0812">Transmembrane</keyword>
<keyword evidence="3" id="KW-1185">Reference proteome</keyword>
<dbReference type="HOGENOM" id="CLU_181383_1_1_9"/>
<protein>
    <recommendedName>
        <fullName evidence="4">DUF2905 domain-containing protein</fullName>
    </recommendedName>
</protein>
<organism evidence="2 3">
    <name type="scientific">Mahella australiensis (strain DSM 15567 / CIP 107919 / 50-1 BON)</name>
    <dbReference type="NCBI Taxonomy" id="697281"/>
    <lineage>
        <taxon>Bacteria</taxon>
        <taxon>Bacillati</taxon>
        <taxon>Bacillota</taxon>
        <taxon>Clostridia</taxon>
        <taxon>Thermoanaerobacterales</taxon>
        <taxon>Thermoanaerobacterales Family IV. Incertae Sedis</taxon>
        <taxon>Mahella</taxon>
    </lineage>
</organism>
<keyword evidence="1" id="KW-1133">Transmembrane helix</keyword>